<feature type="binding site" evidence="4">
    <location>
        <position position="210"/>
    </location>
    <ligand>
        <name>Zn(2+)</name>
        <dbReference type="ChEBI" id="CHEBI:29105"/>
    </ligand>
</feature>
<dbReference type="Pfam" id="PF08353">
    <property type="entry name" value="MurT_C"/>
    <property type="match status" value="1"/>
</dbReference>
<dbReference type="Gene3D" id="3.40.1190.10">
    <property type="entry name" value="Mur-like, catalytic domain"/>
    <property type="match status" value="1"/>
</dbReference>
<dbReference type="Proteomes" id="UP000034581">
    <property type="component" value="Unassembled WGS sequence"/>
</dbReference>
<sequence length="451" mass="50328">MNFVLIVVGKFTTFILKMLGKGSATALPGLIALKFNPHFCHDFKSSFSKGVILVSGTNGKTTTTSLIAKIIGDQGFSVINNIEGSNLLRGIASVIIKNSNLEMKIRADYGVFEVDEAALPFVMNELQPKIIVLNNLFRDQLDRYGELDNLTKKWCESLQKLDPKTQLILNADDPVIACLNKNLDLQTAFYGITDPSVKTEGKHYADSTYCPICLTQLNYKQYFYSHLGLFSCPNCKSHNPLLDLAATKVSMDKDKTEIKVIGKKEVSLKTNLIGTYNVYNILAAYLTVRKLNLDPEKVSATISAFQPSFGRQEIIKVNDKNVFLLLSKNPTGFSQSIETIALKNPQNVLMILNDKIADGEDVSWIADIDFSPLHFPHMNLTISGTRAYDMALRLKYEMCNQTMKMSNIETDIKTAIFKALTKTPTTETLYILSTYTAMLEVRKILTGSSFK</sequence>
<feature type="domain" description="Lipid II isoglutaminyl synthase (glutamine-hydrolyzing) subunit MurT C-terminal" evidence="6">
    <location>
        <begin position="326"/>
        <end position="438"/>
    </location>
</feature>
<dbReference type="Pfam" id="PF08245">
    <property type="entry name" value="Mur_ligase_M"/>
    <property type="match status" value="1"/>
</dbReference>
<comment type="caution">
    <text evidence="7">The sequence shown here is derived from an EMBL/GenBank/DDBJ whole genome shotgun (WGS) entry which is preliminary data.</text>
</comment>
<comment type="catalytic activity">
    <reaction evidence="4">
        <text>beta-D-GlcNAc-(1-&gt;4)-Mur2Ac(oyl-L-Ala-gamma-D-Glu-L-Lys-D-Ala-D-Ala)-di-trans,octa-cis-undecaprenyl diphosphate + ATP = beta-D-GlcNAc-(1-&gt;4)-Mur2Ac(oyl-L-Ala-gamma-D-O-P-Glu-L-Lys-D-Ala-D-Ala)-di-trans,octa-cis-undecaprenyl diphosphate + ADP</text>
        <dbReference type="Rhea" id="RHEA:59488"/>
        <dbReference type="ChEBI" id="CHEBI:30616"/>
        <dbReference type="ChEBI" id="CHEBI:60033"/>
        <dbReference type="ChEBI" id="CHEBI:143132"/>
        <dbReference type="ChEBI" id="CHEBI:456216"/>
    </reaction>
</comment>
<evidence type="ECO:0000259" key="5">
    <source>
        <dbReference type="Pfam" id="PF08245"/>
    </source>
</evidence>
<accession>A0A0G0E3W5</accession>
<feature type="domain" description="Mur ligase central" evidence="5">
    <location>
        <begin position="54"/>
        <end position="212"/>
    </location>
</feature>
<evidence type="ECO:0000256" key="1">
    <source>
        <dbReference type="ARBA" id="ARBA00022598"/>
    </source>
</evidence>
<comment type="pathway">
    <text evidence="4">Cell wall biogenesis; peptidoglycan biosynthesis.</text>
</comment>
<evidence type="ECO:0000313" key="7">
    <source>
        <dbReference type="EMBL" id="KKP70025.1"/>
    </source>
</evidence>
<dbReference type="EMBL" id="LBQB01000002">
    <property type="protein sequence ID" value="KKP70025.1"/>
    <property type="molecule type" value="Genomic_DNA"/>
</dbReference>
<keyword evidence="3 4" id="KW-0067">ATP-binding</keyword>
<keyword evidence="4" id="KW-0573">Peptidoglycan synthesis</keyword>
<feature type="binding site" evidence="4">
    <location>
        <position position="232"/>
    </location>
    <ligand>
        <name>Zn(2+)</name>
        <dbReference type="ChEBI" id="CHEBI:29105"/>
    </ligand>
</feature>
<evidence type="ECO:0000313" key="8">
    <source>
        <dbReference type="Proteomes" id="UP000034581"/>
    </source>
</evidence>
<evidence type="ECO:0000256" key="3">
    <source>
        <dbReference type="ARBA" id="ARBA00022840"/>
    </source>
</evidence>
<dbReference type="InterPro" id="IPR043703">
    <property type="entry name" value="Lipid_II_synth_MurT"/>
</dbReference>
<name>A0A0G0E3W5_UNCC3</name>
<comment type="catalytic activity">
    <reaction evidence="4">
        <text>beta-D-GlcNAc-(1-&gt;4)-Mur2Ac(oyl-L-Ala-gamma-D-Glu-L-Lys-D-Ala-D-Ala)-di-trans,octa-cis-undecaprenyl diphosphate + L-glutamine + ATP + H2O = beta-D-GlcNAc-(1-&gt;4)-Mur2Ac(oyl-L-Ala-D-isoglutaminyl-L-Lys-D-Ala-D-Ala)-di-trans,octa-cis-undecaprenyl diphosphate + L-glutamate + ADP + phosphate + H(+)</text>
        <dbReference type="Rhea" id="RHEA:57928"/>
        <dbReference type="ChEBI" id="CHEBI:15377"/>
        <dbReference type="ChEBI" id="CHEBI:15378"/>
        <dbReference type="ChEBI" id="CHEBI:29985"/>
        <dbReference type="ChEBI" id="CHEBI:30616"/>
        <dbReference type="ChEBI" id="CHEBI:43474"/>
        <dbReference type="ChEBI" id="CHEBI:58359"/>
        <dbReference type="ChEBI" id="CHEBI:60033"/>
        <dbReference type="ChEBI" id="CHEBI:62233"/>
        <dbReference type="ChEBI" id="CHEBI:456216"/>
        <dbReference type="EC" id="6.3.5.13"/>
    </reaction>
</comment>
<feature type="active site" evidence="4">
    <location>
        <position position="361"/>
    </location>
</feature>
<dbReference type="UniPathway" id="UPA00219"/>
<comment type="function">
    <text evidence="4">The lipid II isoglutaminyl synthase complex catalyzes the formation of alpha-D-isoglutamine in the cell wall lipid II stem peptide. The MurT subunit catalyzes the ATP-dependent amidation of D-glutamate residue of lipid II, converting it to an isoglutamine residue.</text>
</comment>
<gene>
    <name evidence="4" type="primary">murT</name>
    <name evidence="7" type="ORF">UR67_C0002G0145</name>
</gene>
<dbReference type="GO" id="GO:0004326">
    <property type="term" value="F:tetrahydrofolylpolyglutamate synthase activity"/>
    <property type="evidence" value="ECO:0007669"/>
    <property type="project" value="InterPro"/>
</dbReference>
<dbReference type="InterPro" id="IPR036565">
    <property type="entry name" value="Mur-like_cat_sf"/>
</dbReference>
<dbReference type="PROSITE" id="PS01011">
    <property type="entry name" value="FOLYLPOLYGLU_SYNT_1"/>
    <property type="match status" value="1"/>
</dbReference>
<proteinExistence type="inferred from homology"/>
<evidence type="ECO:0000256" key="2">
    <source>
        <dbReference type="ARBA" id="ARBA00022741"/>
    </source>
</evidence>
<dbReference type="PATRIC" id="fig|1618350.3.peg.450"/>
<dbReference type="InterPro" id="IPR013221">
    <property type="entry name" value="Mur_ligase_cen"/>
</dbReference>
<comment type="similarity">
    <text evidence="4">Belongs to the MurCDEF family. MurT subfamily.</text>
</comment>
<dbReference type="GO" id="GO:0009252">
    <property type="term" value="P:peptidoglycan biosynthetic process"/>
    <property type="evidence" value="ECO:0007669"/>
    <property type="project" value="UniProtKB-UniRule"/>
</dbReference>
<dbReference type="GO" id="GO:0071555">
    <property type="term" value="P:cell wall organization"/>
    <property type="evidence" value="ECO:0007669"/>
    <property type="project" value="UniProtKB-KW"/>
</dbReference>
<dbReference type="GO" id="GO:0008360">
    <property type="term" value="P:regulation of cell shape"/>
    <property type="evidence" value="ECO:0007669"/>
    <property type="project" value="UniProtKB-KW"/>
</dbReference>
<evidence type="ECO:0000256" key="4">
    <source>
        <dbReference type="HAMAP-Rule" id="MF_02214"/>
    </source>
</evidence>
<comment type="catalytic activity">
    <reaction evidence="4">
        <text>beta-D-GlcNAc-(1-&gt;4)-Mur2Ac(oyl-L-Ala-gamma-D-O-P-Glu-L-Lys-D-Ala-D-Ala)-di-trans,octa-cis-undecaprenyl diphosphate + NH4(+) = beta-D-GlcNAc-(1-&gt;4)-Mur2Ac(oyl-L-Ala-D-isoglutaminyl-L-Lys-D-Ala-D-Ala)-di-trans,octa-cis-undecaprenyl diphosphate + phosphate + H(+)</text>
        <dbReference type="Rhea" id="RHEA:57932"/>
        <dbReference type="ChEBI" id="CHEBI:15378"/>
        <dbReference type="ChEBI" id="CHEBI:28938"/>
        <dbReference type="ChEBI" id="CHEBI:43474"/>
        <dbReference type="ChEBI" id="CHEBI:62233"/>
        <dbReference type="ChEBI" id="CHEBI:143132"/>
    </reaction>
</comment>
<organism evidence="7 8">
    <name type="scientific">candidate division CPR3 bacterium GW2011_GWF2_35_18</name>
    <dbReference type="NCBI Taxonomy" id="1618350"/>
    <lineage>
        <taxon>Bacteria</taxon>
        <taxon>Bacteria division CPR3</taxon>
    </lineage>
</organism>
<dbReference type="SUPFAM" id="SSF53623">
    <property type="entry name" value="MurD-like peptide ligases, catalytic domain"/>
    <property type="match status" value="1"/>
</dbReference>
<dbReference type="InterPro" id="IPR013564">
    <property type="entry name" value="MurT_C"/>
</dbReference>
<feature type="binding site" evidence="4">
    <location>
        <position position="235"/>
    </location>
    <ligand>
        <name>Zn(2+)</name>
        <dbReference type="ChEBI" id="CHEBI:29105"/>
    </ligand>
</feature>
<dbReference type="PANTHER" id="PTHR23135:SF7">
    <property type="entry name" value="LIPID II ISOGLUTAMINYL SYNTHASE (GLUTAMINE-HYDROLYZING) SUBUNIT MURT"/>
    <property type="match status" value="1"/>
</dbReference>
<dbReference type="STRING" id="1618350.UR67_C0002G0145"/>
<feature type="binding site" evidence="4">
    <location>
        <position position="213"/>
    </location>
    <ligand>
        <name>Zn(2+)</name>
        <dbReference type="ChEBI" id="CHEBI:29105"/>
    </ligand>
</feature>
<reference evidence="7 8" key="1">
    <citation type="journal article" date="2015" name="Nature">
        <title>rRNA introns, odd ribosomes, and small enigmatic genomes across a large radiation of phyla.</title>
        <authorList>
            <person name="Brown C.T."/>
            <person name="Hug L.A."/>
            <person name="Thomas B.C."/>
            <person name="Sharon I."/>
            <person name="Castelle C.J."/>
            <person name="Singh A."/>
            <person name="Wilkins M.J."/>
            <person name="Williams K.H."/>
            <person name="Banfield J.F."/>
        </authorList>
    </citation>
    <scope>NUCLEOTIDE SEQUENCE [LARGE SCALE GENOMIC DNA]</scope>
</reference>
<dbReference type="InterPro" id="IPR018109">
    <property type="entry name" value="Folylpolyglutamate_synth_CS"/>
</dbReference>
<dbReference type="PANTHER" id="PTHR23135">
    <property type="entry name" value="MUR LIGASE FAMILY MEMBER"/>
    <property type="match status" value="1"/>
</dbReference>
<dbReference type="GO" id="GO:0140282">
    <property type="term" value="F:carbon-nitrogen ligase activity on lipid II"/>
    <property type="evidence" value="ECO:0007669"/>
    <property type="project" value="UniProtKB-UniRule"/>
</dbReference>
<dbReference type="GO" id="GO:0008270">
    <property type="term" value="F:zinc ion binding"/>
    <property type="evidence" value="ECO:0007669"/>
    <property type="project" value="UniProtKB-UniRule"/>
</dbReference>
<protein>
    <recommendedName>
        <fullName evidence="4">Lipid II isoglutaminyl synthase (glutamine-hydrolyzing) subunit MurT</fullName>
        <ecNumber evidence="4">6.3.5.13</ecNumber>
    </recommendedName>
</protein>
<dbReference type="AlphaFoldDB" id="A0A0G0E3W5"/>
<dbReference type="HAMAP" id="MF_02214">
    <property type="entry name" value="Lipid_II_synth_MurT"/>
    <property type="match status" value="1"/>
</dbReference>
<keyword evidence="4" id="KW-0862">Zinc</keyword>
<keyword evidence="1 4" id="KW-0436">Ligase</keyword>
<keyword evidence="4" id="KW-0133">Cell shape</keyword>
<comment type="subunit">
    <text evidence="4">Forms a heterodimer with GatD.</text>
</comment>
<keyword evidence="4" id="KW-0479">Metal-binding</keyword>
<keyword evidence="4" id="KW-0961">Cell wall biogenesis/degradation</keyword>
<dbReference type="GO" id="GO:0005524">
    <property type="term" value="F:ATP binding"/>
    <property type="evidence" value="ECO:0007669"/>
    <property type="project" value="UniProtKB-UniRule"/>
</dbReference>
<keyword evidence="2 4" id="KW-0547">Nucleotide-binding</keyword>
<dbReference type="EC" id="6.3.5.13" evidence="4"/>
<evidence type="ECO:0000259" key="6">
    <source>
        <dbReference type="Pfam" id="PF08353"/>
    </source>
</evidence>